<name>G7PJ76_MACFA</name>
<feature type="compositionally biased region" description="Basic and acidic residues" evidence="1">
    <location>
        <begin position="15"/>
        <end position="24"/>
    </location>
</feature>
<reference evidence="2" key="1">
    <citation type="journal article" date="2011" name="Nat. Biotechnol.">
        <title>Genome sequencing and comparison of two nonhuman primate animal models, the cynomolgus and Chinese rhesus macaques.</title>
        <authorList>
            <person name="Yan G."/>
            <person name="Zhang G."/>
            <person name="Fang X."/>
            <person name="Zhang Y."/>
            <person name="Li C."/>
            <person name="Ling F."/>
            <person name="Cooper D.N."/>
            <person name="Li Q."/>
            <person name="Li Y."/>
            <person name="van Gool A.J."/>
            <person name="Du H."/>
            <person name="Chen J."/>
            <person name="Chen R."/>
            <person name="Zhang P."/>
            <person name="Huang Z."/>
            <person name="Thompson J.R."/>
            <person name="Meng Y."/>
            <person name="Bai Y."/>
            <person name="Wang J."/>
            <person name="Zhuo M."/>
            <person name="Wang T."/>
            <person name="Huang Y."/>
            <person name="Wei L."/>
            <person name="Li J."/>
            <person name="Wang Z."/>
            <person name="Hu H."/>
            <person name="Yang P."/>
            <person name="Le L."/>
            <person name="Stenson P.D."/>
            <person name="Li B."/>
            <person name="Liu X."/>
            <person name="Ball E.V."/>
            <person name="An N."/>
            <person name="Huang Q."/>
            <person name="Zhang Y."/>
            <person name="Fan W."/>
            <person name="Zhang X."/>
            <person name="Li Y."/>
            <person name="Wang W."/>
            <person name="Katze M.G."/>
            <person name="Su B."/>
            <person name="Nielsen R."/>
            <person name="Yang H."/>
            <person name="Wang J."/>
            <person name="Wang X."/>
            <person name="Wang J."/>
        </authorList>
    </citation>
    <scope>NUCLEOTIDE SEQUENCE [LARGE SCALE GENOMIC DNA]</scope>
    <source>
        <strain evidence="2">CE-4</strain>
    </source>
</reference>
<accession>G7PJ76</accession>
<protein>
    <submittedName>
        <fullName evidence="2">Uncharacterized protein</fullName>
    </submittedName>
</protein>
<evidence type="ECO:0000256" key="1">
    <source>
        <dbReference type="SAM" id="MobiDB-lite"/>
    </source>
</evidence>
<sequence length="43" mass="4900">MTALYPGLAPETEQPDIHTPRRQLEVPLGNQNHPQRRPPDTDI</sequence>
<evidence type="ECO:0000313" key="2">
    <source>
        <dbReference type="EMBL" id="EHH66803.1"/>
    </source>
</evidence>
<dbReference type="EMBL" id="CM001286">
    <property type="protein sequence ID" value="EHH66803.1"/>
    <property type="molecule type" value="Genomic_DNA"/>
</dbReference>
<dbReference type="AlphaFoldDB" id="G7PJ76"/>
<proteinExistence type="predicted"/>
<gene>
    <name evidence="2" type="ORF">EGM_03857</name>
</gene>
<organism>
    <name type="scientific">Macaca fascicularis</name>
    <name type="common">Crab-eating macaque</name>
    <name type="synonym">Cynomolgus monkey</name>
    <dbReference type="NCBI Taxonomy" id="9541"/>
    <lineage>
        <taxon>Eukaryota</taxon>
        <taxon>Metazoa</taxon>
        <taxon>Chordata</taxon>
        <taxon>Craniata</taxon>
        <taxon>Vertebrata</taxon>
        <taxon>Euteleostomi</taxon>
        <taxon>Mammalia</taxon>
        <taxon>Eutheria</taxon>
        <taxon>Euarchontoglires</taxon>
        <taxon>Primates</taxon>
        <taxon>Haplorrhini</taxon>
        <taxon>Catarrhini</taxon>
        <taxon>Cercopithecidae</taxon>
        <taxon>Cercopithecinae</taxon>
        <taxon>Macaca</taxon>
    </lineage>
</organism>
<dbReference type="Proteomes" id="UP000009130">
    <property type="component" value="Chromosome 11"/>
</dbReference>
<feature type="region of interest" description="Disordered" evidence="1">
    <location>
        <begin position="1"/>
        <end position="43"/>
    </location>
</feature>